<dbReference type="Gene3D" id="1.10.357.10">
    <property type="entry name" value="Tetracycline Repressor, domain 2"/>
    <property type="match status" value="1"/>
</dbReference>
<dbReference type="InterPro" id="IPR009057">
    <property type="entry name" value="Homeodomain-like_sf"/>
</dbReference>
<evidence type="ECO:0000256" key="2">
    <source>
        <dbReference type="PROSITE-ProRule" id="PRU00335"/>
    </source>
</evidence>
<keyword evidence="1 2" id="KW-0238">DNA-binding</keyword>
<organism evidence="5 6">
    <name type="scientific">Marinobacter xestospongiae</name>
    <dbReference type="NCBI Taxonomy" id="994319"/>
    <lineage>
        <taxon>Bacteria</taxon>
        <taxon>Pseudomonadati</taxon>
        <taxon>Pseudomonadota</taxon>
        <taxon>Gammaproteobacteria</taxon>
        <taxon>Pseudomonadales</taxon>
        <taxon>Marinobacteraceae</taxon>
        <taxon>Marinobacter</taxon>
    </lineage>
</organism>
<reference evidence="5 6" key="1">
    <citation type="submission" date="2023-10" db="EMBL/GenBank/DDBJ databases">
        <title>Characteristics and mechanism of a salt-tolerant marine origin heterotrophic nitrifying- aerobic denitrifying bacteria Marinobacter xestospongiae HN1.</title>
        <authorList>
            <person name="Qi R."/>
        </authorList>
    </citation>
    <scope>NUCLEOTIDE SEQUENCE [LARGE SCALE GENOMIC DNA]</scope>
    <source>
        <strain evidence="5 6">HN1</strain>
    </source>
</reference>
<protein>
    <submittedName>
        <fullName evidence="5">TetR family transcriptional regulator</fullName>
    </submittedName>
</protein>
<dbReference type="InterPro" id="IPR001647">
    <property type="entry name" value="HTH_TetR"/>
</dbReference>
<proteinExistence type="predicted"/>
<keyword evidence="6" id="KW-1185">Reference proteome</keyword>
<feature type="domain" description="HTH tetR-type" evidence="4">
    <location>
        <begin position="38"/>
        <end position="98"/>
    </location>
</feature>
<dbReference type="EMBL" id="JAWIIJ010000007">
    <property type="protein sequence ID" value="MDV2079319.1"/>
    <property type="molecule type" value="Genomic_DNA"/>
</dbReference>
<evidence type="ECO:0000259" key="4">
    <source>
        <dbReference type="PROSITE" id="PS50977"/>
    </source>
</evidence>
<dbReference type="Pfam" id="PF17940">
    <property type="entry name" value="TetR_C_31"/>
    <property type="match status" value="1"/>
</dbReference>
<sequence>MTQVQQADGAGVEHDRLEGQSQNPVRYSGRKAYRAKSEQRRVKILEATLRIAASEGIRGIKHRSVAREAGVPLASTTYYFRDIHELIGDAFTLFAEKAQDNLDQFYHMVNMVLDAATPESLNRGGPGREALARRLASIVTAYLGEQFSQRREEVLAEQVFLMEALRDPDLGQLARQHRAAWVSGLEELLLRLDVGSPRRDASLLVSVVLGLGYDGLLFRGEPQAQYLGGAVERMLGLVMGVPELLGVAADTEISKK</sequence>
<accession>A0ABU3VYF6</accession>
<dbReference type="PROSITE" id="PS50977">
    <property type="entry name" value="HTH_TETR_2"/>
    <property type="match status" value="1"/>
</dbReference>
<dbReference type="InterPro" id="IPR036271">
    <property type="entry name" value="Tet_transcr_reg_TetR-rel_C_sf"/>
</dbReference>
<evidence type="ECO:0000256" key="3">
    <source>
        <dbReference type="SAM" id="MobiDB-lite"/>
    </source>
</evidence>
<dbReference type="InterPro" id="IPR041583">
    <property type="entry name" value="TetR_C_31"/>
</dbReference>
<evidence type="ECO:0000313" key="5">
    <source>
        <dbReference type="EMBL" id="MDV2079319.1"/>
    </source>
</evidence>
<comment type="caution">
    <text evidence="5">The sequence shown here is derived from an EMBL/GenBank/DDBJ whole genome shotgun (WGS) entry which is preliminary data.</text>
</comment>
<dbReference type="PANTHER" id="PTHR30055:SF231">
    <property type="entry name" value="TRANSCRIPTIONAL REGULATORY PROTEIN (PROBABLY DEOR-FAMILY)-RELATED"/>
    <property type="match status" value="1"/>
</dbReference>
<dbReference type="RefSeq" id="WP_316973901.1">
    <property type="nucleotide sequence ID" value="NZ_JAWIIJ010000007.1"/>
</dbReference>
<dbReference type="PANTHER" id="PTHR30055">
    <property type="entry name" value="HTH-TYPE TRANSCRIPTIONAL REGULATOR RUTR"/>
    <property type="match status" value="1"/>
</dbReference>
<dbReference type="SUPFAM" id="SSF46689">
    <property type="entry name" value="Homeodomain-like"/>
    <property type="match status" value="1"/>
</dbReference>
<evidence type="ECO:0000313" key="6">
    <source>
        <dbReference type="Proteomes" id="UP001269819"/>
    </source>
</evidence>
<dbReference type="SUPFAM" id="SSF48498">
    <property type="entry name" value="Tetracyclin repressor-like, C-terminal domain"/>
    <property type="match status" value="1"/>
</dbReference>
<name>A0ABU3VYF6_9GAMM</name>
<evidence type="ECO:0000256" key="1">
    <source>
        <dbReference type="ARBA" id="ARBA00023125"/>
    </source>
</evidence>
<feature type="region of interest" description="Disordered" evidence="3">
    <location>
        <begin position="1"/>
        <end position="32"/>
    </location>
</feature>
<feature type="DNA-binding region" description="H-T-H motif" evidence="2">
    <location>
        <begin position="61"/>
        <end position="80"/>
    </location>
</feature>
<dbReference type="InterPro" id="IPR050109">
    <property type="entry name" value="HTH-type_TetR-like_transc_reg"/>
</dbReference>
<gene>
    <name evidence="5" type="ORF">RYS15_11510</name>
</gene>
<dbReference type="Proteomes" id="UP001269819">
    <property type="component" value="Unassembled WGS sequence"/>
</dbReference>